<feature type="repeat" description="TNFR-Cys" evidence="15">
    <location>
        <begin position="849"/>
        <end position="885"/>
    </location>
</feature>
<feature type="transmembrane region" description="Helical" evidence="18">
    <location>
        <begin position="1397"/>
        <end position="1420"/>
    </location>
</feature>
<dbReference type="PROSITE" id="PS51892">
    <property type="entry name" value="SUBTILASE"/>
    <property type="match status" value="1"/>
</dbReference>
<evidence type="ECO:0000256" key="2">
    <source>
        <dbReference type="ARBA" id="ARBA00011073"/>
    </source>
</evidence>
<evidence type="ECO:0000256" key="18">
    <source>
        <dbReference type="SAM" id="Phobius"/>
    </source>
</evidence>
<dbReference type="SMART" id="SM00181">
    <property type="entry name" value="EGF"/>
    <property type="match status" value="5"/>
</dbReference>
<feature type="domain" description="TNFR-Cys" evidence="20">
    <location>
        <begin position="849"/>
        <end position="885"/>
    </location>
</feature>
<keyword evidence="18" id="KW-0472">Membrane</keyword>
<dbReference type="Gene3D" id="3.40.50.200">
    <property type="entry name" value="Peptidase S8/S53 domain"/>
    <property type="match status" value="1"/>
</dbReference>
<comment type="similarity">
    <text evidence="1">Belongs to the R-spondin family.</text>
</comment>
<evidence type="ECO:0000256" key="11">
    <source>
        <dbReference type="ARBA" id="ARBA00023180"/>
    </source>
</evidence>
<evidence type="ECO:0000256" key="14">
    <source>
        <dbReference type="PROSITE-ProRule" id="PRU00076"/>
    </source>
</evidence>
<name>A0A7S1GFY9_9STRA</name>
<keyword evidence="4 16" id="KW-0645">Protease</keyword>
<feature type="compositionally biased region" description="Low complexity" evidence="17">
    <location>
        <begin position="1461"/>
        <end position="1481"/>
    </location>
</feature>
<feature type="compositionally biased region" description="Gly residues" evidence="17">
    <location>
        <begin position="1503"/>
        <end position="1522"/>
    </location>
</feature>
<dbReference type="EC" id="3.4.21.62" evidence="13"/>
<dbReference type="PROSITE" id="PS00022">
    <property type="entry name" value="EGF_1"/>
    <property type="match status" value="1"/>
</dbReference>
<dbReference type="Pfam" id="PF00020">
    <property type="entry name" value="TNFR_c6"/>
    <property type="match status" value="5"/>
</dbReference>
<keyword evidence="3" id="KW-0716">Sensory transduction</keyword>
<dbReference type="Gene3D" id="2.10.50.10">
    <property type="entry name" value="Tumor Necrosis Factor Receptor, subunit A, domain 2"/>
    <property type="match status" value="1"/>
</dbReference>
<evidence type="ECO:0000256" key="8">
    <source>
        <dbReference type="ARBA" id="ARBA00022801"/>
    </source>
</evidence>
<evidence type="ECO:0000256" key="4">
    <source>
        <dbReference type="ARBA" id="ARBA00022670"/>
    </source>
</evidence>
<feature type="active site" description="Charge relay system" evidence="16">
    <location>
        <position position="100"/>
    </location>
</feature>
<keyword evidence="18" id="KW-0812">Transmembrane</keyword>
<keyword evidence="6" id="KW-0879">Wnt signaling pathway</keyword>
<feature type="repeat" description="TNFR-Cys" evidence="15">
    <location>
        <begin position="905"/>
        <end position="949"/>
    </location>
</feature>
<dbReference type="PRINTS" id="PR00723">
    <property type="entry name" value="SUBTILISIN"/>
</dbReference>
<feature type="compositionally biased region" description="Low complexity" evidence="17">
    <location>
        <begin position="1489"/>
        <end position="1502"/>
    </location>
</feature>
<feature type="domain" description="TNFR-Cys" evidence="20">
    <location>
        <begin position="1012"/>
        <end position="1053"/>
    </location>
</feature>
<dbReference type="SMART" id="SM00261">
    <property type="entry name" value="FU"/>
    <property type="match status" value="6"/>
</dbReference>
<feature type="compositionally biased region" description="Polar residues" evidence="17">
    <location>
        <begin position="1442"/>
        <end position="1458"/>
    </location>
</feature>
<dbReference type="InterPro" id="IPR050131">
    <property type="entry name" value="Peptidase_S8_subtilisin-like"/>
</dbReference>
<feature type="repeat" description="TNFR-Cys" evidence="15">
    <location>
        <begin position="969"/>
        <end position="1007"/>
    </location>
</feature>
<feature type="repeat" description="TNFR-Cys" evidence="15">
    <location>
        <begin position="663"/>
        <end position="706"/>
    </location>
</feature>
<organism evidence="21">
    <name type="scientific">Bicosoecida sp. CB-2014</name>
    <dbReference type="NCBI Taxonomy" id="1486930"/>
    <lineage>
        <taxon>Eukaryota</taxon>
        <taxon>Sar</taxon>
        <taxon>Stramenopiles</taxon>
        <taxon>Bigyra</taxon>
        <taxon>Opalozoa</taxon>
        <taxon>Bicosoecida</taxon>
    </lineage>
</organism>
<feature type="repeat" description="TNFR-Cys" evidence="15">
    <location>
        <begin position="726"/>
        <end position="765"/>
    </location>
</feature>
<keyword evidence="18" id="KW-1133">Transmembrane helix</keyword>
<keyword evidence="11" id="KW-0325">Glycoprotein</keyword>
<dbReference type="GO" id="GO:0004252">
    <property type="term" value="F:serine-type endopeptidase activity"/>
    <property type="evidence" value="ECO:0007669"/>
    <property type="project" value="UniProtKB-UniRule"/>
</dbReference>
<gene>
    <name evidence="21" type="ORF">BSP0115_LOCUS18540</name>
</gene>
<evidence type="ECO:0000256" key="9">
    <source>
        <dbReference type="ARBA" id="ARBA00022825"/>
    </source>
</evidence>
<feature type="repeat" description="TNFR-Cys" evidence="15">
    <location>
        <begin position="1012"/>
        <end position="1053"/>
    </location>
</feature>
<evidence type="ECO:0000259" key="20">
    <source>
        <dbReference type="PROSITE" id="PS50050"/>
    </source>
</evidence>
<dbReference type="EMBL" id="HBFS01027679">
    <property type="protein sequence ID" value="CAD8925276.1"/>
    <property type="molecule type" value="Transcribed_RNA"/>
</dbReference>
<evidence type="ECO:0000313" key="21">
    <source>
        <dbReference type="EMBL" id="CAD8925276.1"/>
    </source>
</evidence>
<proteinExistence type="inferred from homology"/>
<dbReference type="InterPro" id="IPR023828">
    <property type="entry name" value="Peptidase_S8_Ser-AS"/>
</dbReference>
<keyword evidence="8 16" id="KW-0378">Hydrolase</keyword>
<sequence>MAHARGDGPAPAGRFSAVAGLLSDEALAFARAQADVAYVEYDQPVTLQAATATAHAAASPSWGLDRVDSRLRPVDGTFTTTLYGDSPGSTVGTVDAYVLDSGVYAGHSDFGGRVVHGMSVFGDNDSNDCHGHGTHVAGTVGSATYGVAPNVRIVAVRVVDCSGNGFASGVIMGLNYAAAEAAANAPSRRSVVNLSVGAGTSQALNDAVEEASDDGVVVVVAAGNQGTDACSMTPSSSSHAVTVGATDKSDALASYSNWGTCVDILAPGTGIVSLSKSGAASSTNTQHGTSMASPHVAGAAASLLMAFPTATVAEVRSAIQCAATPQVVAAVTGNAAATPNLLLHVPAGGWGDAIGDACAAAECTANACSGHGTCEGAPASVYGVAERCVCDCGWEGRLCDIPVFMEGPFPEGVVAGDTRVLPDFFGHSSGDAVITLDVPAALSELSLTLCSTATDFDTTIHILTPAQCPLMRRNLGTADAIATNDDGPSSACAAGEHSAPFTPSAIVLQNVYAGQWKIVVGGYNDAQGSFELSIDADGDCYVDEWGEWGACTGATDGNCDGTSTRTRGVASPAVAGYAACPSLSEDRVCGSMCSEDCGAECGGDQWESVRCTVDAPRTCSDCATCDSGEFESAACTLTSDRACGACAAECATCDGDTAADCTACADGHFDSGGADPPAGTCQQCSGACGDGSYVTAACSATADRACASCDASCATCDGGSAADCLACAAGYFWDAGSALCAECRAACGDDEYESQACTPTSERVCTSCDDACATCSGAGPSACTACAPGNFDTGASEPPSGTCAACRAPCADGQFAAVECTATSDRLCLDCHDNCDTCEGGPTARDCTLCASGFFDDDGECVACRLCGTEGYETAPCTPTSDRECTLCSTACDRCYNFGPAACFRCADGYYDSEGTDPPLATCVQCSSPDCGDDRYVATACSSTADRTCGDCAAECDGCTGGTAADCVLCADGHFRDDDGVCTACKACNPAIERVVVECSQDGDVQCEFLENCEPGSYAQQREPSLVCAACSAGCDEGMHESTACSSDADRVCATTTVCGPEEFETVEPTATSDRQCAACSPPCDGEHWELQACAGARDRLCALCTSCDAHDEYVVAECGAATDTVCAACGSDVDVCRADCELGNWRAWGACSSACGTGTQLRTRIVVVAPRYGGAPCGPVTETRACACPDVDASSDESDPLGMCSATPDTCASVVVSIVVQVAVADAEARSETLRLALPEAAAVVVTAGIPFPDGEGAEASDIVASVISAFSDRATISASLHMSDRDVALLAAAVLVDAVEDGAIDALLASHIDVPTATTVLRLSVHAFNHGTVAITRVAGYDAESGSSSRSGPGSDSDSGGGSGSASGAGGPAGPTSGQASAFDGSFEDFVNSPWGVMGLVAGGIVVVCGVGSGVYVWRSSAKRQKSRSSPVKAGRVVPVTQSRTPRTIRVSQSDTRTAEAARSARSSGASSGQRSRAGPHGSSPARSLHSGRSGHSRQSGGSGPSIGHSGGGDGLGGSERIGRYDDVGHQHHGGHRGRAPQRESPHDRWQRIAASESAVRTIRHGSSSREPHRSPHRSPGLATRTGRGVASDSPGYSRHGFGSDPAVGVRR</sequence>
<dbReference type="PROSITE" id="PS00138">
    <property type="entry name" value="SUBTILASE_SER"/>
    <property type="match status" value="1"/>
</dbReference>
<dbReference type="InterPro" id="IPR044004">
    <property type="entry name" value="TSP1_spondin_dom"/>
</dbReference>
<feature type="compositionally biased region" description="Basic and acidic residues" evidence="17">
    <location>
        <begin position="1523"/>
        <end position="1532"/>
    </location>
</feature>
<feature type="disulfide bond" evidence="15">
    <location>
        <begin position="622"/>
        <end position="635"/>
    </location>
</feature>
<dbReference type="InterPro" id="IPR022398">
    <property type="entry name" value="Peptidase_S8_His-AS"/>
</dbReference>
<feature type="active site" description="Charge relay system" evidence="16">
    <location>
        <position position="290"/>
    </location>
</feature>
<keyword evidence="10 14" id="KW-1015">Disulfide bond</keyword>
<feature type="domain" description="TNFR-Cys" evidence="20">
    <location>
        <begin position="663"/>
        <end position="706"/>
    </location>
</feature>
<dbReference type="PROSITE" id="PS00652">
    <property type="entry name" value="TNFR_NGFR_1"/>
    <property type="match status" value="1"/>
</dbReference>
<feature type="disulfide bond" evidence="15">
    <location>
        <begin position="1013"/>
        <end position="1028"/>
    </location>
</feature>
<dbReference type="SUPFAM" id="SSF52743">
    <property type="entry name" value="Subtilisin-like"/>
    <property type="match status" value="1"/>
</dbReference>
<dbReference type="Gene3D" id="2.20.100.10">
    <property type="entry name" value="Thrombospondin type-1 (TSP1) repeat"/>
    <property type="match status" value="2"/>
</dbReference>
<dbReference type="InterPro" id="IPR036383">
    <property type="entry name" value="TSP1_rpt_sf"/>
</dbReference>
<feature type="domain" description="TNFR-Cys" evidence="20">
    <location>
        <begin position="969"/>
        <end position="1007"/>
    </location>
</feature>
<evidence type="ECO:0000256" key="17">
    <source>
        <dbReference type="SAM" id="MobiDB-lite"/>
    </source>
</evidence>
<feature type="disulfide bond" evidence="15">
    <location>
        <begin position="867"/>
        <end position="885"/>
    </location>
</feature>
<dbReference type="SMART" id="SM00209">
    <property type="entry name" value="TSP1"/>
    <property type="match status" value="2"/>
</dbReference>
<dbReference type="PROSITE" id="PS01186">
    <property type="entry name" value="EGF_2"/>
    <property type="match status" value="1"/>
</dbReference>
<dbReference type="InterPro" id="IPR000209">
    <property type="entry name" value="Peptidase_S8/S53_dom"/>
</dbReference>
<dbReference type="GO" id="GO:0005615">
    <property type="term" value="C:extracellular space"/>
    <property type="evidence" value="ECO:0007669"/>
    <property type="project" value="TreeGrafter"/>
</dbReference>
<dbReference type="PROSITE" id="PS50026">
    <property type="entry name" value="EGF_3"/>
    <property type="match status" value="1"/>
</dbReference>
<feature type="domain" description="TNFR-Cys" evidence="20">
    <location>
        <begin position="726"/>
        <end position="765"/>
    </location>
</feature>
<feature type="compositionally biased region" description="Basic and acidic residues" evidence="17">
    <location>
        <begin position="1543"/>
        <end position="1553"/>
    </location>
</feature>
<comment type="similarity">
    <text evidence="2 16">Belongs to the peptidase S8 family.</text>
</comment>
<dbReference type="SUPFAM" id="SSF82895">
    <property type="entry name" value="TSP-1 type 1 repeat"/>
    <property type="match status" value="1"/>
</dbReference>
<feature type="disulfide bond" evidence="15">
    <location>
        <begin position="864"/>
        <end position="877"/>
    </location>
</feature>
<dbReference type="PANTHER" id="PTHR43806">
    <property type="entry name" value="PEPTIDASE S8"/>
    <property type="match status" value="1"/>
</dbReference>
<feature type="compositionally biased region" description="Low complexity" evidence="17">
    <location>
        <begin position="1346"/>
        <end position="1360"/>
    </location>
</feature>
<feature type="compositionally biased region" description="Gly residues" evidence="17">
    <location>
        <begin position="1361"/>
        <end position="1375"/>
    </location>
</feature>
<evidence type="ECO:0000256" key="16">
    <source>
        <dbReference type="PROSITE-ProRule" id="PRU01240"/>
    </source>
</evidence>
<feature type="disulfide bond" evidence="15">
    <location>
        <begin position="625"/>
        <end position="643"/>
    </location>
</feature>
<dbReference type="InterPro" id="IPR001368">
    <property type="entry name" value="TNFR/NGFR_Cys_rich_reg"/>
</dbReference>
<evidence type="ECO:0000256" key="12">
    <source>
        <dbReference type="ARBA" id="ARBA00023529"/>
    </source>
</evidence>
<dbReference type="PANTHER" id="PTHR43806:SF11">
    <property type="entry name" value="CEREVISIN-RELATED"/>
    <property type="match status" value="1"/>
</dbReference>
<feature type="disulfide bond" evidence="15">
    <location>
        <begin position="810"/>
        <end position="828"/>
    </location>
</feature>
<dbReference type="Pfam" id="PF19028">
    <property type="entry name" value="TSP1_spondin"/>
    <property type="match status" value="1"/>
</dbReference>
<dbReference type="PROSITE" id="PS50050">
    <property type="entry name" value="TNFR_NGFR_2"/>
    <property type="match status" value="9"/>
</dbReference>
<evidence type="ECO:0000256" key="7">
    <source>
        <dbReference type="ARBA" id="ARBA00022729"/>
    </source>
</evidence>
<comment type="catalytic activity">
    <reaction evidence="12">
        <text>Hydrolysis of proteins with broad specificity for peptide bonds, and a preference for a large uncharged residue in P1. Hydrolyzes peptide amides.</text>
        <dbReference type="EC" id="3.4.21.62"/>
    </reaction>
</comment>
<evidence type="ECO:0000256" key="15">
    <source>
        <dbReference type="PROSITE-ProRule" id="PRU00206"/>
    </source>
</evidence>
<evidence type="ECO:0000256" key="13">
    <source>
        <dbReference type="ARBA" id="ARBA00023619"/>
    </source>
</evidence>
<feature type="repeat" description="TNFR-Cys" evidence="15">
    <location>
        <begin position="600"/>
        <end position="643"/>
    </location>
</feature>
<feature type="domain" description="TNFR-Cys" evidence="20">
    <location>
        <begin position="785"/>
        <end position="828"/>
    </location>
</feature>
<dbReference type="InterPro" id="IPR009030">
    <property type="entry name" value="Growth_fac_rcpt_cys_sf"/>
</dbReference>
<protein>
    <recommendedName>
        <fullName evidence="13">subtilisin</fullName>
        <ecNumber evidence="13">3.4.21.62</ecNumber>
    </recommendedName>
</protein>
<feature type="disulfide bond" evidence="15">
    <location>
        <begin position="931"/>
        <end position="949"/>
    </location>
</feature>
<feature type="repeat" description="TNFR-Cys" evidence="15">
    <location>
        <begin position="785"/>
        <end position="828"/>
    </location>
</feature>
<accession>A0A7S1GFY9</accession>
<feature type="disulfide bond" evidence="14">
    <location>
        <begin position="390"/>
        <end position="399"/>
    </location>
</feature>
<dbReference type="InterPro" id="IPR034193">
    <property type="entry name" value="PCSK9_ProteinaseK-like"/>
</dbReference>
<dbReference type="InterPro" id="IPR006212">
    <property type="entry name" value="Furin_repeat"/>
</dbReference>
<feature type="disulfide bond" evidence="15">
    <location>
        <begin position="747"/>
        <end position="765"/>
    </location>
</feature>
<dbReference type="PROSITE" id="PS50092">
    <property type="entry name" value="TSP1"/>
    <property type="match status" value="2"/>
</dbReference>
<dbReference type="InterPro" id="IPR036852">
    <property type="entry name" value="Peptidase_S8/S53_dom_sf"/>
</dbReference>
<feature type="domain" description="EGF-like" evidence="19">
    <location>
        <begin position="359"/>
        <end position="400"/>
    </location>
</feature>
<keyword evidence="5" id="KW-0358">Heparin-binding</keyword>
<dbReference type="InterPro" id="IPR000884">
    <property type="entry name" value="TSP1_rpt"/>
</dbReference>
<dbReference type="GO" id="GO:0006508">
    <property type="term" value="P:proteolysis"/>
    <property type="evidence" value="ECO:0007669"/>
    <property type="project" value="UniProtKB-KW"/>
</dbReference>
<feature type="domain" description="TNFR-Cys" evidence="20">
    <location>
        <begin position="600"/>
        <end position="643"/>
    </location>
</feature>
<dbReference type="InterPro" id="IPR000742">
    <property type="entry name" value="EGF"/>
</dbReference>
<evidence type="ECO:0000256" key="10">
    <source>
        <dbReference type="ARBA" id="ARBA00023157"/>
    </source>
</evidence>
<evidence type="ECO:0000256" key="6">
    <source>
        <dbReference type="ARBA" id="ARBA00022687"/>
    </source>
</evidence>
<dbReference type="SMART" id="SM00208">
    <property type="entry name" value="TNFR"/>
    <property type="match status" value="9"/>
</dbReference>
<dbReference type="FunFam" id="3.40.50.200:FF:000014">
    <property type="entry name" value="Proteinase K"/>
    <property type="match status" value="1"/>
</dbReference>
<dbReference type="CDD" id="cd04077">
    <property type="entry name" value="Peptidases_S8_PCSK9_ProteinaseK_like"/>
    <property type="match status" value="1"/>
</dbReference>
<dbReference type="SUPFAM" id="SSF57184">
    <property type="entry name" value="Growth factor receptor domain"/>
    <property type="match status" value="2"/>
</dbReference>
<keyword evidence="9 16" id="KW-0720">Serine protease</keyword>
<feature type="repeat" description="TNFR-Cys" evidence="15">
    <location>
        <begin position="1083"/>
        <end position="1127"/>
    </location>
</feature>
<evidence type="ECO:0000256" key="1">
    <source>
        <dbReference type="ARBA" id="ARBA00007308"/>
    </source>
</evidence>
<dbReference type="GO" id="GO:0016055">
    <property type="term" value="P:Wnt signaling pathway"/>
    <property type="evidence" value="ECO:0007669"/>
    <property type="project" value="UniProtKB-KW"/>
</dbReference>
<reference evidence="21" key="1">
    <citation type="submission" date="2021-01" db="EMBL/GenBank/DDBJ databases">
        <authorList>
            <person name="Corre E."/>
            <person name="Pelletier E."/>
            <person name="Niang G."/>
            <person name="Scheremetjew M."/>
            <person name="Finn R."/>
            <person name="Kale V."/>
            <person name="Holt S."/>
            <person name="Cochrane G."/>
            <person name="Meng A."/>
            <person name="Brown T."/>
            <person name="Cohen L."/>
        </authorList>
    </citation>
    <scope>NUCLEOTIDE SEQUENCE</scope>
    <source>
        <strain evidence="21">Ms1</strain>
    </source>
</reference>
<keyword evidence="14" id="KW-0245">EGF-like domain</keyword>
<evidence type="ECO:0000256" key="5">
    <source>
        <dbReference type="ARBA" id="ARBA00022674"/>
    </source>
</evidence>
<evidence type="ECO:0000259" key="19">
    <source>
        <dbReference type="PROSITE" id="PS50026"/>
    </source>
</evidence>
<dbReference type="GO" id="GO:0008201">
    <property type="term" value="F:heparin binding"/>
    <property type="evidence" value="ECO:0007669"/>
    <property type="project" value="UniProtKB-KW"/>
</dbReference>
<feature type="disulfide bond" evidence="15">
    <location>
        <begin position="688"/>
        <end position="706"/>
    </location>
</feature>
<dbReference type="PROSITE" id="PS00137">
    <property type="entry name" value="SUBTILASE_HIS"/>
    <property type="match status" value="1"/>
</dbReference>
<feature type="region of interest" description="Disordered" evidence="17">
    <location>
        <begin position="1346"/>
        <end position="1383"/>
    </location>
</feature>
<feature type="region of interest" description="Disordered" evidence="17">
    <location>
        <begin position="1422"/>
        <end position="1614"/>
    </location>
</feature>
<feature type="domain" description="TNFR-Cys" evidence="20">
    <location>
        <begin position="1083"/>
        <end position="1127"/>
    </location>
</feature>
<comment type="caution">
    <text evidence="14">Lacks conserved residue(s) required for the propagation of feature annotation.</text>
</comment>
<evidence type="ECO:0000256" key="3">
    <source>
        <dbReference type="ARBA" id="ARBA00022606"/>
    </source>
</evidence>
<feature type="active site" description="Charge relay system" evidence="16">
    <location>
        <position position="132"/>
    </location>
</feature>
<feature type="domain" description="TNFR-Cys" evidence="20">
    <location>
        <begin position="905"/>
        <end position="949"/>
    </location>
</feature>
<keyword evidence="7" id="KW-0732">Signal</keyword>
<dbReference type="Gene3D" id="2.10.220.10">
    <property type="entry name" value="Hormone Receptor, Insulin-like Growth Factor Receptor 1, Chain A, domain 2"/>
    <property type="match status" value="2"/>
</dbReference>
<feature type="compositionally biased region" description="Basic residues" evidence="17">
    <location>
        <begin position="1533"/>
        <end position="1542"/>
    </location>
</feature>
<dbReference type="Pfam" id="PF00082">
    <property type="entry name" value="Peptidase_S8"/>
    <property type="match status" value="1"/>
</dbReference>
<feature type="disulfide bond" evidence="15">
    <location>
        <begin position="1035"/>
        <end position="1053"/>
    </location>
</feature>
<dbReference type="InterPro" id="IPR015500">
    <property type="entry name" value="Peptidase_S8_subtilisin-rel"/>
</dbReference>